<gene>
    <name evidence="2" type="ORF">DXN04_16090</name>
</gene>
<evidence type="ECO:0000313" key="3">
    <source>
        <dbReference type="Proteomes" id="UP000261174"/>
    </source>
</evidence>
<feature type="region of interest" description="Disordered" evidence="1">
    <location>
        <begin position="41"/>
        <end position="65"/>
    </location>
</feature>
<dbReference type="RefSeq" id="WP_116854403.1">
    <property type="nucleotide sequence ID" value="NZ_QTJV01000006.1"/>
</dbReference>
<evidence type="ECO:0000313" key="2">
    <source>
        <dbReference type="EMBL" id="RFM33480.1"/>
    </source>
</evidence>
<reference evidence="2 3" key="1">
    <citation type="submission" date="2018-08" db="EMBL/GenBank/DDBJ databases">
        <title>Chitinophaga sp. K20C18050901, a novel bacterium isolated from forest soil.</title>
        <authorList>
            <person name="Wang C."/>
        </authorList>
    </citation>
    <scope>NUCLEOTIDE SEQUENCE [LARGE SCALE GENOMIC DNA]</scope>
    <source>
        <strain evidence="2 3">K20C18050901</strain>
    </source>
</reference>
<accession>A0A3E1P010</accession>
<sequence length="65" mass="7156">MQSSKNNAGFELNIDPASAQKLNALLENKAFMQMNMAGHRADEEGEPGYDQTLGFAPKHHPLTIE</sequence>
<name>A0A3E1P010_9BACT</name>
<keyword evidence="3" id="KW-1185">Reference proteome</keyword>
<organism evidence="2 3">
    <name type="scientific">Chitinophaga silvisoli</name>
    <dbReference type="NCBI Taxonomy" id="2291814"/>
    <lineage>
        <taxon>Bacteria</taxon>
        <taxon>Pseudomonadati</taxon>
        <taxon>Bacteroidota</taxon>
        <taxon>Chitinophagia</taxon>
        <taxon>Chitinophagales</taxon>
        <taxon>Chitinophagaceae</taxon>
        <taxon>Chitinophaga</taxon>
    </lineage>
</organism>
<comment type="caution">
    <text evidence="2">The sequence shown here is derived from an EMBL/GenBank/DDBJ whole genome shotgun (WGS) entry which is preliminary data.</text>
</comment>
<evidence type="ECO:0000256" key="1">
    <source>
        <dbReference type="SAM" id="MobiDB-lite"/>
    </source>
</evidence>
<protein>
    <submittedName>
        <fullName evidence="2">Uncharacterized protein</fullName>
    </submittedName>
</protein>
<dbReference type="AlphaFoldDB" id="A0A3E1P010"/>
<proteinExistence type="predicted"/>
<dbReference type="EMBL" id="QTJV01000006">
    <property type="protein sequence ID" value="RFM33480.1"/>
    <property type="molecule type" value="Genomic_DNA"/>
</dbReference>
<dbReference type="Proteomes" id="UP000261174">
    <property type="component" value="Unassembled WGS sequence"/>
</dbReference>